<dbReference type="KEGG" id="mey:TM49_05390"/>
<name>A0A0D5LM23_MAREN</name>
<dbReference type="OrthoDB" id="9797743at2"/>
<sequence length="223" mass="24000">MPAEPLIIFDCDGVLVDSEPISLGVLREALAAEGVTICAETANRLFLGRSLSTMLSVVERDFGATLSADFLETLRLRLYARFRQDLQSTEGIADAWAGLKMAGIDWCVASSSQPERIRLSLELVGLMPAFAPPVFSATMVENGKPAPDLFLLAAERMGRPPADCIVIEDSPAGICAAKAAGMRVFAFLGGSHARNPAYHEAIAAMEPDQMFDAMDILVKLVRK</sequence>
<dbReference type="AlphaFoldDB" id="A0A0D5LM23"/>
<dbReference type="PANTHER" id="PTHR46193">
    <property type="entry name" value="6-PHOSPHOGLUCONATE PHOSPHATASE"/>
    <property type="match status" value="1"/>
</dbReference>
<dbReference type="InterPro" id="IPR023214">
    <property type="entry name" value="HAD_sf"/>
</dbReference>
<gene>
    <name evidence="5" type="ORF">TM49_05390</name>
</gene>
<dbReference type="HOGENOM" id="CLU_045011_13_2_5"/>
<dbReference type="InterPro" id="IPR023198">
    <property type="entry name" value="PGP-like_dom2"/>
</dbReference>
<dbReference type="Pfam" id="PF00702">
    <property type="entry name" value="Hydrolase"/>
    <property type="match status" value="1"/>
</dbReference>
<dbReference type="GO" id="GO:0016787">
    <property type="term" value="F:hydrolase activity"/>
    <property type="evidence" value="ECO:0007669"/>
    <property type="project" value="UniProtKB-KW"/>
</dbReference>
<keyword evidence="5" id="KW-0378">Hydrolase</keyword>
<comment type="cofactor">
    <cofactor evidence="1">
        <name>Mg(2+)</name>
        <dbReference type="ChEBI" id="CHEBI:18420"/>
    </cofactor>
</comment>
<dbReference type="RefSeq" id="WP_045679863.1">
    <property type="nucleotide sequence ID" value="NZ_CP010803.1"/>
</dbReference>
<comment type="similarity">
    <text evidence="2">Belongs to the HAD-like hydrolase superfamily. CbbY/CbbZ/Gph/YieH family.</text>
</comment>
<dbReference type="Gene3D" id="1.10.150.240">
    <property type="entry name" value="Putative phosphatase, domain 2"/>
    <property type="match status" value="1"/>
</dbReference>
<accession>A0A0D5LM23</accession>
<dbReference type="Proteomes" id="UP000032611">
    <property type="component" value="Chromosome"/>
</dbReference>
<dbReference type="SFLD" id="SFLDS00003">
    <property type="entry name" value="Haloacid_Dehalogenase"/>
    <property type="match status" value="1"/>
</dbReference>
<evidence type="ECO:0000313" key="6">
    <source>
        <dbReference type="Proteomes" id="UP000032611"/>
    </source>
</evidence>
<evidence type="ECO:0000313" key="5">
    <source>
        <dbReference type="EMBL" id="AJY45259.1"/>
    </source>
</evidence>
<dbReference type="EMBL" id="CP010803">
    <property type="protein sequence ID" value="AJY45259.1"/>
    <property type="molecule type" value="Genomic_DNA"/>
</dbReference>
<keyword evidence="3" id="KW-0479">Metal-binding</keyword>
<dbReference type="InterPro" id="IPR051600">
    <property type="entry name" value="Beta-PGM-like"/>
</dbReference>
<dbReference type="CDD" id="cd07526">
    <property type="entry name" value="HAD_BPGM_like"/>
    <property type="match status" value="1"/>
</dbReference>
<dbReference type="SUPFAM" id="SSF56784">
    <property type="entry name" value="HAD-like"/>
    <property type="match status" value="1"/>
</dbReference>
<reference evidence="5 6" key="1">
    <citation type="journal article" date="2015" name="Genome Announc.">
        <title>Complete genome sequence of Martelella endophytica YC6887, which has antifungal activity associated with a halophyte.</title>
        <authorList>
            <person name="Khan A."/>
            <person name="Khan H."/>
            <person name="Chung E.J."/>
            <person name="Hossain M.T."/>
            <person name="Chung Y.R."/>
        </authorList>
    </citation>
    <scope>NUCLEOTIDE SEQUENCE [LARGE SCALE GENOMIC DNA]</scope>
    <source>
        <strain evidence="5">YC6887</strain>
    </source>
</reference>
<evidence type="ECO:0000256" key="1">
    <source>
        <dbReference type="ARBA" id="ARBA00001946"/>
    </source>
</evidence>
<dbReference type="PANTHER" id="PTHR46193:SF10">
    <property type="entry name" value="6-PHOSPHOGLUCONATE PHOSPHATASE"/>
    <property type="match status" value="1"/>
</dbReference>
<dbReference type="NCBIfam" id="TIGR01509">
    <property type="entry name" value="HAD-SF-IA-v3"/>
    <property type="match status" value="1"/>
</dbReference>
<dbReference type="PATRIC" id="fig|1486262.3.peg.1102"/>
<keyword evidence="6" id="KW-1185">Reference proteome</keyword>
<keyword evidence="4" id="KW-0460">Magnesium</keyword>
<dbReference type="SFLD" id="SFLDG01129">
    <property type="entry name" value="C1.5:_HAD__Beta-PGM__Phosphata"/>
    <property type="match status" value="1"/>
</dbReference>
<dbReference type="STRING" id="1486262.TM49_05390"/>
<organism evidence="5 6">
    <name type="scientific">Martelella endophytica</name>
    <dbReference type="NCBI Taxonomy" id="1486262"/>
    <lineage>
        <taxon>Bacteria</taxon>
        <taxon>Pseudomonadati</taxon>
        <taxon>Pseudomonadota</taxon>
        <taxon>Alphaproteobacteria</taxon>
        <taxon>Hyphomicrobiales</taxon>
        <taxon>Aurantimonadaceae</taxon>
        <taxon>Martelella</taxon>
    </lineage>
</organism>
<proteinExistence type="inferred from homology"/>
<dbReference type="Gene3D" id="3.40.50.1000">
    <property type="entry name" value="HAD superfamily/HAD-like"/>
    <property type="match status" value="1"/>
</dbReference>
<dbReference type="InterPro" id="IPR036412">
    <property type="entry name" value="HAD-like_sf"/>
</dbReference>
<dbReference type="InterPro" id="IPR006439">
    <property type="entry name" value="HAD-SF_hydro_IA"/>
</dbReference>
<evidence type="ECO:0000256" key="2">
    <source>
        <dbReference type="ARBA" id="ARBA00006171"/>
    </source>
</evidence>
<evidence type="ECO:0000256" key="3">
    <source>
        <dbReference type="ARBA" id="ARBA00022723"/>
    </source>
</evidence>
<dbReference type="GO" id="GO:0046872">
    <property type="term" value="F:metal ion binding"/>
    <property type="evidence" value="ECO:0007669"/>
    <property type="project" value="UniProtKB-KW"/>
</dbReference>
<evidence type="ECO:0000256" key="4">
    <source>
        <dbReference type="ARBA" id="ARBA00022842"/>
    </source>
</evidence>
<protein>
    <submittedName>
        <fullName evidence="5">Hydrolase</fullName>
    </submittedName>
</protein>